<keyword evidence="2" id="KW-1185">Reference proteome</keyword>
<dbReference type="Proteomes" id="UP000435802">
    <property type="component" value="Unassembled WGS sequence"/>
</dbReference>
<dbReference type="AlphaFoldDB" id="A0A6N8SAS2"/>
<evidence type="ECO:0000313" key="1">
    <source>
        <dbReference type="EMBL" id="MXN43760.1"/>
    </source>
</evidence>
<comment type="caution">
    <text evidence="1">The sequence shown here is derived from an EMBL/GenBank/DDBJ whole genome shotgun (WGS) entry which is preliminary data.</text>
</comment>
<dbReference type="RefSeq" id="WP_160856766.1">
    <property type="nucleotide sequence ID" value="NZ_WUMK01000001.1"/>
</dbReference>
<dbReference type="EMBL" id="WUMK01000001">
    <property type="protein sequence ID" value="MXN43760.1"/>
    <property type="molecule type" value="Genomic_DNA"/>
</dbReference>
<organism evidence="1 2">
    <name type="scientific">Shinella kummerowiae</name>
    <dbReference type="NCBI Taxonomy" id="417745"/>
    <lineage>
        <taxon>Bacteria</taxon>
        <taxon>Pseudomonadati</taxon>
        <taxon>Pseudomonadota</taxon>
        <taxon>Alphaproteobacteria</taxon>
        <taxon>Hyphomicrobiales</taxon>
        <taxon>Rhizobiaceae</taxon>
        <taxon>Shinella</taxon>
    </lineage>
</organism>
<gene>
    <name evidence="1" type="ORF">GR138_01075</name>
</gene>
<reference evidence="1 2" key="1">
    <citation type="submission" date="2019-12" db="EMBL/GenBank/DDBJ databases">
        <title>Shinella kummerowiae sp. nov., a symbiotic bacterium isolated from root nodules of the herbal legume Kummerowia stipulacea.</title>
        <authorList>
            <person name="Gao J."/>
        </authorList>
    </citation>
    <scope>NUCLEOTIDE SEQUENCE [LARGE SCALE GENOMIC DNA]</scope>
    <source>
        <strain evidence="1 2">CCBAU 25048</strain>
    </source>
</reference>
<protein>
    <submittedName>
        <fullName evidence="1">Uncharacterized protein</fullName>
    </submittedName>
</protein>
<sequence>MKTQKSYAAGADLAVRARGNGFYYAIRRFVGDAIEARRRRNTARHTAEELEQLPDYLKQDINWPTIVNHEER</sequence>
<accession>A0A6N8SAS2</accession>
<evidence type="ECO:0000313" key="2">
    <source>
        <dbReference type="Proteomes" id="UP000435802"/>
    </source>
</evidence>
<dbReference type="OrthoDB" id="8421640at2"/>
<name>A0A6N8SAS2_9HYPH</name>
<proteinExistence type="predicted"/>